<evidence type="ECO:0000313" key="8">
    <source>
        <dbReference type="Proteomes" id="UP000076408"/>
    </source>
</evidence>
<comment type="subcellular location">
    <subcellularLocation>
        <location evidence="1">Cytoplasm</location>
        <location evidence="1">Cytoskeleton</location>
        <location evidence="1">Microtubule organizing center</location>
        <location evidence="1">Centrosome</location>
    </subcellularLocation>
</comment>
<reference evidence="8" key="1">
    <citation type="journal article" date="2014" name="Genome Biol.">
        <title>Genome analysis of a major urban malaria vector mosquito, Anopheles stephensi.</title>
        <authorList>
            <person name="Jiang X."/>
            <person name="Peery A."/>
            <person name="Hall A.B."/>
            <person name="Sharma A."/>
            <person name="Chen X.G."/>
            <person name="Waterhouse R.M."/>
            <person name="Komissarov A."/>
            <person name="Riehle M.M."/>
            <person name="Shouche Y."/>
            <person name="Sharakhova M.V."/>
            <person name="Lawson D."/>
            <person name="Pakpour N."/>
            <person name="Arensburger P."/>
            <person name="Davidson V.L."/>
            <person name="Eiglmeier K."/>
            <person name="Emrich S."/>
            <person name="George P."/>
            <person name="Kennedy R.C."/>
            <person name="Mane S.P."/>
            <person name="Maslen G."/>
            <person name="Oringanje C."/>
            <person name="Qi Y."/>
            <person name="Settlage R."/>
            <person name="Tojo M."/>
            <person name="Tubio J.M."/>
            <person name="Unger M.F."/>
            <person name="Wang B."/>
            <person name="Vernick K.D."/>
            <person name="Ribeiro J.M."/>
            <person name="James A.A."/>
            <person name="Michel K."/>
            <person name="Riehle M.A."/>
            <person name="Luckhart S."/>
            <person name="Sharakhov I.V."/>
            <person name="Tu Z."/>
        </authorList>
    </citation>
    <scope>NUCLEOTIDE SEQUENCE [LARGE SCALE GENOMIC DNA]</scope>
    <source>
        <strain evidence="8">Indian</strain>
    </source>
</reference>
<protein>
    <submittedName>
        <fullName evidence="7">Uncharacterized protein</fullName>
    </submittedName>
</protein>
<dbReference type="GO" id="GO:0034454">
    <property type="term" value="P:microtubule anchoring at centrosome"/>
    <property type="evidence" value="ECO:0007669"/>
    <property type="project" value="TreeGrafter"/>
</dbReference>
<feature type="coiled-coil region" evidence="5">
    <location>
        <begin position="1571"/>
        <end position="1703"/>
    </location>
</feature>
<dbReference type="OMA" id="YFMNLSE"/>
<feature type="coiled-coil region" evidence="5">
    <location>
        <begin position="1217"/>
        <end position="1290"/>
    </location>
</feature>
<feature type="region of interest" description="Disordered" evidence="6">
    <location>
        <begin position="1394"/>
        <end position="1413"/>
    </location>
</feature>
<feature type="compositionally biased region" description="Basic and acidic residues" evidence="6">
    <location>
        <begin position="1127"/>
        <end position="1143"/>
    </location>
</feature>
<keyword evidence="2" id="KW-0963">Cytoplasm</keyword>
<feature type="coiled-coil region" evidence="5">
    <location>
        <begin position="968"/>
        <end position="1092"/>
    </location>
</feature>
<feature type="region of interest" description="Disordered" evidence="6">
    <location>
        <begin position="1711"/>
        <end position="1735"/>
    </location>
</feature>
<dbReference type="SUPFAM" id="SSF47473">
    <property type="entry name" value="EF-hand"/>
    <property type="match status" value="1"/>
</dbReference>
<evidence type="ECO:0000256" key="2">
    <source>
        <dbReference type="ARBA" id="ARBA00022490"/>
    </source>
</evidence>
<keyword evidence="3" id="KW-0597">Phosphoprotein</keyword>
<dbReference type="VEuPathDB" id="VectorBase:ASTE011707"/>
<sequence>MGERKGQNLYYPPDYDPKAGGLNKWQGTHALRERARKIHLGILIIRFEMPYNIWCDGCKNHIGMGVRYNAEKKKVGMYYSTPVYQFRMKCHLCDNHFEIKTDPQNLDYEIVSGARRQENRWDPKQNEQIVPETKEVQRKLFDDAMYKLEHGAKDTQAAEEAKPVLGRLFQRNDSVWRDDFEANSRLRAQFRTRKKELKLQEEKDKALLGRSSLAIALLPECDHDRRMAQLMRLHSSKTVHEKDKERRSAILNRPVLPSTASNKSATVTKQVAGTKLETKALGIPLSGQWEYQKGYVCDQCTVRLIIQHSYQLVGEMALSSDPYEQKLYHMFQSHSTGDGTGGLDRDSLVKLCRTLELKERGHLLVKCLMTGSKTHVSFREFREGLLHILGGNEDSIAATGSEMEGMPTLTTMAFNRAEETYEAEGSDHPDQQQPQQQQQQQQQQQLASQQMDSYSSPHNSSSLTKANEKQQNVSLSALIGQAKPSPQLDDSKKKEACDDDGVPVDDNEFMNHRNCALKLERNDLVVEKAAETTVLDDSSDREVSPKFVVGTKKYGRRSRPREDVNGLDSSSLSSNSDNESVTVKHPVVKEEGPRQNVITAPAGGNIASSKVQRSASQSDIHGSKRRRPVVGAGAGVHRLKRCASLPTHRQRPTIVDSKRNAATTTVTIREQLHMDDERIDQKIYFMNLSENLREIWNSLLLDCDRRHGDLLNQTQLEEVCERVGLQKVPARLAAQEVFNKLSLQPDEGIGFEEFIALLESNTDLLPMSETKELQLDDCGGGPRGGCPTAVVTAEESTFTLALPPDWTSEIGSLAASIIIDMWESAGIETPSNLLHELGFNRDVIHVADLVQALEEEHQRLVGGHLNSSTISNISSNPFDDAALIVRASLVLHKAEVTALRQAFHQLVEENKKLYADNKEVNHRAVLLAQEVDERHNSLENSTRTKIRQLEQRHHETVKELTSQLAFEREQLANAHVLLEKRIQTLEGEESKLRTEMSRLAEENEELRQDQENLTKEITDLLEKNIKLNRDIAELEENNRNDYADDDECGFVRKDSEEVLDLIDRISLLQSENTGLRDKNDELSAEIEMLSVELGKFKLKRCTVVSDDLSAPTSCVEGSTGSSAAIKRRGDSPSKTRLSDESPRLGKFRRCSNENDIESDSSSGDWMALHSELGQSIRCSGEDAPAGGAVVPSCADLTGTSSGISSMNESSLNRDAEIKALRTRIEELEIQLKEAKHNLAEKTVEEVPLQGAAAPAKKDEGEESSKLKARCDELESSLEQMRKEYEDCEDYWQAKVNDERLLYEEEQRMNDEKFTELLKKVAEYEEQFAGHSKLEKDGRLSPIDEKDGLEQQYLELEADFEQAQIALEERTAEVERLRRRIQDMEQMHKYPSEMLLSPSPRVETPEAEERPASSPISYLWNQSTIQRPVRDYQNPNWRPPVAVNAAPEADTPTEDKCSVAVMATVPNASPPRDGGSSVTEVDELGASSFDRVISPIQKPTNGESCDAKEIEDAAQHCTTVALLDQIDASDACSVKSARSTHSLASTHSIQHSAANSEGSASGMQTKHMRLMQLQLQDEIKDLTHERDCLMMELQQLKEAKSVLARSYAKTASHPNQMQKIQNLEQKNRHLQMMVKQQQQYTESILHQIWQQQRSEINDLRNRLEAQCTVISDQAARLANNDILVKDMYAENSQLMLQVQRLEHQCNRANWMQQYSSQSNSSSGSHHGLSGIMPGLP</sequence>
<dbReference type="InterPro" id="IPR007590">
    <property type="entry name" value="Saf4/Yju2"/>
</dbReference>
<dbReference type="PANTHER" id="PTHR18905:SF13">
    <property type="entry name" value="NON-CENTROSOMAL MICROTUBULE ARRAY"/>
    <property type="match status" value="1"/>
</dbReference>
<feature type="compositionally biased region" description="Low complexity" evidence="6">
    <location>
        <begin position="567"/>
        <end position="578"/>
    </location>
</feature>
<feature type="region of interest" description="Disordered" evidence="6">
    <location>
        <begin position="482"/>
        <end position="506"/>
    </location>
</feature>
<feature type="compositionally biased region" description="Low complexity" evidence="6">
    <location>
        <begin position="1711"/>
        <end position="1729"/>
    </location>
</feature>
<dbReference type="Proteomes" id="UP000076408">
    <property type="component" value="Unassembled WGS sequence"/>
</dbReference>
<keyword evidence="5" id="KW-0175">Coiled coil</keyword>
<feature type="compositionally biased region" description="Polar residues" evidence="6">
    <location>
        <begin position="451"/>
        <end position="469"/>
    </location>
</feature>
<dbReference type="VEuPathDB" id="VectorBase:ASTEI20_045074"/>
<feature type="region of interest" description="Disordered" evidence="6">
    <location>
        <begin position="420"/>
        <end position="469"/>
    </location>
</feature>
<dbReference type="PANTHER" id="PTHR18905">
    <property type="entry name" value="NINEIN"/>
    <property type="match status" value="1"/>
</dbReference>
<keyword evidence="4" id="KW-0206">Cytoskeleton</keyword>
<feature type="region of interest" description="Disordered" evidence="6">
    <location>
        <begin position="552"/>
        <end position="583"/>
    </location>
</feature>
<feature type="compositionally biased region" description="Acidic residues" evidence="6">
    <location>
        <begin position="497"/>
        <end position="506"/>
    </location>
</feature>
<dbReference type="EnsemblMetazoa" id="ASTEI07716-RA">
    <property type="protein sequence ID" value="ASTEI07716-PA"/>
    <property type="gene ID" value="ASTEI07716"/>
</dbReference>
<dbReference type="VEuPathDB" id="VectorBase:ASTEI07716"/>
<feature type="compositionally biased region" description="Polar residues" evidence="6">
    <location>
        <begin position="607"/>
        <end position="620"/>
    </location>
</feature>
<evidence type="ECO:0000256" key="5">
    <source>
        <dbReference type="SAM" id="Coils"/>
    </source>
</evidence>
<dbReference type="InterPro" id="IPR011992">
    <property type="entry name" value="EF-hand-dom_pair"/>
</dbReference>
<proteinExistence type="predicted"/>
<organism evidence="7 8">
    <name type="scientific">Anopheles stephensi</name>
    <name type="common">Indo-Pakistan malaria mosquito</name>
    <dbReference type="NCBI Taxonomy" id="30069"/>
    <lineage>
        <taxon>Eukaryota</taxon>
        <taxon>Metazoa</taxon>
        <taxon>Ecdysozoa</taxon>
        <taxon>Arthropoda</taxon>
        <taxon>Hexapoda</taxon>
        <taxon>Insecta</taxon>
        <taxon>Pterygota</taxon>
        <taxon>Neoptera</taxon>
        <taxon>Endopterygota</taxon>
        <taxon>Diptera</taxon>
        <taxon>Nematocera</taxon>
        <taxon>Culicoidea</taxon>
        <taxon>Culicidae</taxon>
        <taxon>Anophelinae</taxon>
        <taxon>Anopheles</taxon>
    </lineage>
</organism>
<evidence type="ECO:0000256" key="6">
    <source>
        <dbReference type="SAM" id="MobiDB-lite"/>
    </source>
</evidence>
<dbReference type="VEuPathDB" id="VectorBase:ASTE011706"/>
<feature type="compositionally biased region" description="Polar residues" evidence="6">
    <location>
        <begin position="1111"/>
        <end position="1122"/>
    </location>
</feature>
<evidence type="ECO:0000313" key="7">
    <source>
        <dbReference type="EnsemblMetazoa" id="ASTEI07716-PA"/>
    </source>
</evidence>
<evidence type="ECO:0000256" key="3">
    <source>
        <dbReference type="ARBA" id="ARBA00022553"/>
    </source>
</evidence>
<feature type="region of interest" description="Disordered" evidence="6">
    <location>
        <begin position="1111"/>
        <end position="1147"/>
    </location>
</feature>
<keyword evidence="8" id="KW-1185">Reference proteome</keyword>
<dbReference type="STRING" id="30069.A0A182YGY0"/>
<evidence type="ECO:0000256" key="4">
    <source>
        <dbReference type="ARBA" id="ARBA00023212"/>
    </source>
</evidence>
<dbReference type="GO" id="GO:0005813">
    <property type="term" value="C:centrosome"/>
    <property type="evidence" value="ECO:0007669"/>
    <property type="project" value="UniProtKB-SubCell"/>
</dbReference>
<feature type="compositionally biased region" description="Low complexity" evidence="6">
    <location>
        <begin position="431"/>
        <end position="450"/>
    </location>
</feature>
<dbReference type="Pfam" id="PF04502">
    <property type="entry name" value="Saf4_Yju2"/>
    <property type="match status" value="1"/>
</dbReference>
<name>A0A182YGY0_ANOST</name>
<reference evidence="7" key="2">
    <citation type="submission" date="2020-05" db="UniProtKB">
        <authorList>
            <consortium name="EnsemblMetazoa"/>
        </authorList>
    </citation>
    <scope>IDENTIFICATION</scope>
    <source>
        <strain evidence="7">Indian</strain>
    </source>
</reference>
<evidence type="ECO:0000256" key="1">
    <source>
        <dbReference type="ARBA" id="ARBA00004300"/>
    </source>
</evidence>
<dbReference type="GO" id="GO:0000398">
    <property type="term" value="P:mRNA splicing, via spliceosome"/>
    <property type="evidence" value="ECO:0007669"/>
    <property type="project" value="InterPro"/>
</dbReference>
<dbReference type="VEuPathDB" id="VectorBase:ASTEI20_036465"/>
<accession>A0A182YGY0</accession>
<feature type="region of interest" description="Disordered" evidence="6">
    <location>
        <begin position="607"/>
        <end position="626"/>
    </location>
</feature>
<feature type="coiled-coil region" evidence="5">
    <location>
        <begin position="1345"/>
        <end position="1386"/>
    </location>
</feature>